<evidence type="ECO:0000313" key="10">
    <source>
        <dbReference type="WBParaSite" id="PDA_v2.g843.t1"/>
    </source>
</evidence>
<organism evidence="9 10">
    <name type="scientific">Panagrolaimus davidi</name>
    <dbReference type="NCBI Taxonomy" id="227884"/>
    <lineage>
        <taxon>Eukaryota</taxon>
        <taxon>Metazoa</taxon>
        <taxon>Ecdysozoa</taxon>
        <taxon>Nematoda</taxon>
        <taxon>Chromadorea</taxon>
        <taxon>Rhabditida</taxon>
        <taxon>Tylenchina</taxon>
        <taxon>Panagrolaimomorpha</taxon>
        <taxon>Panagrolaimoidea</taxon>
        <taxon>Panagrolaimidae</taxon>
        <taxon>Panagrolaimus</taxon>
    </lineage>
</organism>
<dbReference type="AlphaFoldDB" id="A0A914QWI9"/>
<name>A0A914QWI9_9BILA</name>
<evidence type="ECO:0000256" key="6">
    <source>
        <dbReference type="ARBA" id="ARBA00022989"/>
    </source>
</evidence>
<dbReference type="GO" id="GO:0016020">
    <property type="term" value="C:membrane"/>
    <property type="evidence" value="ECO:0007669"/>
    <property type="project" value="UniProtKB-SubCell"/>
</dbReference>
<dbReference type="InterPro" id="IPR008166">
    <property type="entry name" value="Glyco_transf_92"/>
</dbReference>
<accession>A0A914QWI9</accession>
<reference evidence="10" key="1">
    <citation type="submission" date="2022-11" db="UniProtKB">
        <authorList>
            <consortium name="WormBaseParasite"/>
        </authorList>
    </citation>
    <scope>IDENTIFICATION</scope>
</reference>
<dbReference type="PANTHER" id="PTHR21645:SF2">
    <property type="entry name" value="GLYCOSYLTRANSFERASE FAMILY 92 PROTEIN F59C6.8"/>
    <property type="match status" value="1"/>
</dbReference>
<protein>
    <recommendedName>
        <fullName evidence="8">Glycosyltransferase family 92 protein</fullName>
        <ecNumber evidence="8">2.4.1.-</ecNumber>
    </recommendedName>
</protein>
<comment type="similarity">
    <text evidence="2 8">Belongs to the glycosyltransferase 92 family.</text>
</comment>
<sequence length="344" mass="39997">MNTNDNLKGDIIIYSVTYFNVSKIYPNNTALILMTAHYQLSKKRFFKCITKNKNDETKISIATFKSAYQNVGPCLMHTFIASCPTISNPTSIYVTALHKSDIIQLPLRYANAESLPIVSCVSSLYFAERWQIIAINIEWYSYFGVNRQGYYLISAMEGIYELLKVYEKLKMIDIHHWNIPDIPELNSRQELDSRDIAGSLNDCYINYREAADFIIVHDVDDLIYIKQGASFYPAFKQHWQEFPLTKTLNLTARTVEMEAEKGYEKFSMLKTFQTMNVLPERIYGKSIYNTSLIESVWIHWPTEFDKRLKSMTLDEKDAVLIHARTFKFGKYNQTKIGKIVSTNF</sequence>
<evidence type="ECO:0000256" key="1">
    <source>
        <dbReference type="ARBA" id="ARBA00004167"/>
    </source>
</evidence>
<keyword evidence="6" id="KW-1133">Transmembrane helix</keyword>
<dbReference type="InterPro" id="IPR052012">
    <property type="entry name" value="GTase_92"/>
</dbReference>
<dbReference type="Proteomes" id="UP000887578">
    <property type="component" value="Unplaced"/>
</dbReference>
<keyword evidence="9" id="KW-1185">Reference proteome</keyword>
<evidence type="ECO:0000256" key="3">
    <source>
        <dbReference type="ARBA" id="ARBA00022676"/>
    </source>
</evidence>
<dbReference type="EC" id="2.4.1.-" evidence="8"/>
<dbReference type="GO" id="GO:0016757">
    <property type="term" value="F:glycosyltransferase activity"/>
    <property type="evidence" value="ECO:0007669"/>
    <property type="project" value="UniProtKB-UniRule"/>
</dbReference>
<keyword evidence="4 8" id="KW-0808">Transferase</keyword>
<dbReference type="PANTHER" id="PTHR21645">
    <property type="entry name" value="GLYCOSYLTRANSFERASE FAMILY 92 PROTEIN"/>
    <property type="match status" value="1"/>
</dbReference>
<proteinExistence type="inferred from homology"/>
<evidence type="ECO:0000256" key="5">
    <source>
        <dbReference type="ARBA" id="ARBA00022692"/>
    </source>
</evidence>
<keyword evidence="5" id="KW-0812">Transmembrane</keyword>
<evidence type="ECO:0000313" key="9">
    <source>
        <dbReference type="Proteomes" id="UP000887578"/>
    </source>
</evidence>
<dbReference type="Pfam" id="PF01697">
    <property type="entry name" value="Glyco_transf_92"/>
    <property type="match status" value="1"/>
</dbReference>
<evidence type="ECO:0000256" key="7">
    <source>
        <dbReference type="ARBA" id="ARBA00023136"/>
    </source>
</evidence>
<keyword evidence="7" id="KW-0472">Membrane</keyword>
<dbReference type="WBParaSite" id="PDA_v2.g843.t1">
    <property type="protein sequence ID" value="PDA_v2.g843.t1"/>
    <property type="gene ID" value="PDA_v2.g843"/>
</dbReference>
<keyword evidence="3 8" id="KW-0328">Glycosyltransferase</keyword>
<evidence type="ECO:0000256" key="4">
    <source>
        <dbReference type="ARBA" id="ARBA00022679"/>
    </source>
</evidence>
<evidence type="ECO:0000256" key="8">
    <source>
        <dbReference type="RuleBase" id="RU366017"/>
    </source>
</evidence>
<evidence type="ECO:0000256" key="2">
    <source>
        <dbReference type="ARBA" id="ARBA00007647"/>
    </source>
</evidence>
<comment type="subcellular location">
    <subcellularLocation>
        <location evidence="1">Membrane</location>
        <topology evidence="1">Single-pass membrane protein</topology>
    </subcellularLocation>
</comment>